<dbReference type="EMBL" id="QXGE01003412">
    <property type="protein sequence ID" value="KAE9275231.1"/>
    <property type="molecule type" value="Genomic_DNA"/>
</dbReference>
<accession>A0A6A4BJH6</accession>
<reference evidence="1 2" key="1">
    <citation type="submission" date="2018-08" db="EMBL/GenBank/DDBJ databases">
        <title>Genomic investigation of the strawberry pathogen Phytophthora fragariae indicates pathogenicity is determined by transcriptional variation in three key races.</title>
        <authorList>
            <person name="Adams T.M."/>
            <person name="Armitage A.D."/>
            <person name="Sobczyk M.K."/>
            <person name="Bates H.J."/>
            <person name="Dunwell J.M."/>
            <person name="Nellist C.F."/>
            <person name="Harrison R.J."/>
        </authorList>
    </citation>
    <scope>NUCLEOTIDE SEQUENCE [LARGE SCALE GENOMIC DNA]</scope>
    <source>
        <strain evidence="1 2">A4</strain>
    </source>
</reference>
<sequence>MPLLERRGESWVFACVSASRYVAVEVRCSSLRNDVPDDAGEGQDAIDTDASVTSGAVKGSNMGSTLHLLGIYAHGNRVFLSFDRSLIGVRQAGFNMKIGDTNGELRVAKYPKWVESAIIMRQMAP</sequence>
<dbReference type="AlphaFoldDB" id="A0A6A4BJH6"/>
<name>A0A6A4BJH6_9STRA</name>
<proteinExistence type="predicted"/>
<evidence type="ECO:0000313" key="1">
    <source>
        <dbReference type="EMBL" id="KAE9275231.1"/>
    </source>
</evidence>
<comment type="caution">
    <text evidence="1">The sequence shown here is derived from an EMBL/GenBank/DDBJ whole genome shotgun (WGS) entry which is preliminary data.</text>
</comment>
<dbReference type="Proteomes" id="UP000437068">
    <property type="component" value="Unassembled WGS sequence"/>
</dbReference>
<organism evidence="1 2">
    <name type="scientific">Phytophthora fragariae</name>
    <dbReference type="NCBI Taxonomy" id="53985"/>
    <lineage>
        <taxon>Eukaryota</taxon>
        <taxon>Sar</taxon>
        <taxon>Stramenopiles</taxon>
        <taxon>Oomycota</taxon>
        <taxon>Peronosporomycetes</taxon>
        <taxon>Peronosporales</taxon>
        <taxon>Peronosporaceae</taxon>
        <taxon>Phytophthora</taxon>
    </lineage>
</organism>
<evidence type="ECO:0000313" key="2">
    <source>
        <dbReference type="Proteomes" id="UP000437068"/>
    </source>
</evidence>
<gene>
    <name evidence="1" type="ORF">PF001_g26683</name>
</gene>
<protein>
    <submittedName>
        <fullName evidence="1">Uncharacterized protein</fullName>
    </submittedName>
</protein>